<feature type="transmembrane region" description="Helical" evidence="1">
    <location>
        <begin position="553"/>
        <end position="573"/>
    </location>
</feature>
<keyword evidence="1" id="KW-0472">Membrane</keyword>
<dbReference type="EMBL" id="CP047901">
    <property type="protein sequence ID" value="QHO63468.1"/>
    <property type="molecule type" value="Genomic_DNA"/>
</dbReference>
<evidence type="ECO:0000256" key="1">
    <source>
        <dbReference type="SAM" id="Phobius"/>
    </source>
</evidence>
<feature type="transmembrane region" description="Helical" evidence="1">
    <location>
        <begin position="458"/>
        <end position="480"/>
    </location>
</feature>
<feature type="transmembrane region" description="Helical" evidence="1">
    <location>
        <begin position="585"/>
        <end position="603"/>
    </location>
</feature>
<evidence type="ECO:0000256" key="2">
    <source>
        <dbReference type="SAM" id="SignalP"/>
    </source>
</evidence>
<feature type="transmembrane region" description="Helical" evidence="1">
    <location>
        <begin position="623"/>
        <end position="643"/>
    </location>
</feature>
<dbReference type="AlphaFoldDB" id="A0A857NH56"/>
<sequence>MIKKLALSILTILSILFIASPVQAESSLSFTFPVRVPATKQLEYLGLPQRINQLATPSATPVTWLLNYDTLTSATASAYFTDLNLSPEQELGVLLEITPVFLENVGLPRAINPSTAHLINSYHPEVRYQIIDQYFSLFKQLFGHNPRVVAAPYLDALSLSYLADHYGVKAALLNLPSSGNLTLDHYFPYPYFPSKHNTLVPSPDRDQAINIMVSFWQGLPSNSDFVSLLSNPRHQSSLISFGLEESLTADQQLEVLPDLFTSLSSLDSLTTVGDFADHFITYNPLTTPTYLSSGNQFTIYASPHYFLTLDRQKSQLTSLVFYNHHETEAFLFDRNPNAFLNLNTYPLVTPDQPISLSTPLLDYTLTQDSSFSYTLSFTDYFINLKPKSFTTNLNLNLPSHPQVNLITSGANQTFSATSWRPYYTPLFTSILNITKLIALFLFLAYLFKYPPKRLFKLISRHFTTFIILLFGTFIWSLTISRSGSLTPYGLSFWGPHSHDALFHLSLIESFKQSLYPLINPNLIDTTIHNYHLLYDYLLALLSLLLNIPSLDLYFRLIPPLLAFFIGLTSFTLLRRWRYSPSQARLSLVFVYLTGSLGFIPHFFQKGTLWGGESIFWMQQNISTLINPPFALSLLLLLVFLNLYHSWHDSLSLKRLLILSLIGALLIQAKAYASVLLIFALFAHLSLSVVTTRRISFSKLLLPAFLLVFSVLLFLPTYASSGSLFQFAPLWFIRSLVSAQDRLNLESFASAWQVYQATDQYPKLLLVHITLTLVYLLGNLGIRVLALPAWWQSFFKSASQPLVAWIILAGLAVPFVFIQSGNSWNSIQFSYYSLFFLSLLLGPPVASFLSRSHTLPKFLSLLLLITFLTLPTTIGTLKEYASLKPSTSITHQELRVLDYLSRQPHSRVITPVHSRTRRHPYSTPIPVHASDSTAYVPALTGHQALFADEVNLEIMDYSYQKIRQNNLRFYNTTDYIFPTDFVRQNQIEYIYQTSQDHMNTKDLSTHFDTIFTSGNYSLLTPKIK</sequence>
<feature type="transmembrane region" description="Helical" evidence="1">
    <location>
        <begin position="828"/>
        <end position="845"/>
    </location>
</feature>
<dbReference type="KEGG" id="caqa:MICH65_0487"/>
<keyword evidence="2" id="KW-0732">Signal</keyword>
<feature type="transmembrane region" description="Helical" evidence="1">
    <location>
        <begin position="763"/>
        <end position="785"/>
    </location>
</feature>
<dbReference type="Proteomes" id="UP000463983">
    <property type="component" value="Chromosome"/>
</dbReference>
<organism evidence="3 4">
    <name type="scientific">Candidatus Chazhemtobacterium aquaticus</name>
    <dbReference type="NCBI Taxonomy" id="2715735"/>
    <lineage>
        <taxon>Bacteria</taxon>
        <taxon>Candidatus Chazhemtobacteraceae</taxon>
        <taxon>Candidatus Chazhemtobacterium</taxon>
    </lineage>
</organism>
<feature type="transmembrane region" description="Helical" evidence="1">
    <location>
        <begin position="694"/>
        <end position="714"/>
    </location>
</feature>
<protein>
    <submittedName>
        <fullName evidence="3">Uncharacterized protein</fullName>
    </submittedName>
</protein>
<name>A0A857NH56_9BACT</name>
<accession>A0A857NH56</accession>
<keyword evidence="4" id="KW-1185">Reference proteome</keyword>
<feature type="transmembrane region" description="Helical" evidence="1">
    <location>
        <begin position="857"/>
        <end position="876"/>
    </location>
</feature>
<feature type="transmembrane region" description="Helical" evidence="1">
    <location>
        <begin position="797"/>
        <end position="816"/>
    </location>
</feature>
<gene>
    <name evidence="3" type="ORF">MICH65_0487</name>
</gene>
<proteinExistence type="predicted"/>
<evidence type="ECO:0000313" key="4">
    <source>
        <dbReference type="Proteomes" id="UP000463983"/>
    </source>
</evidence>
<reference evidence="4" key="1">
    <citation type="journal article" date="2020" name="Microorganisms">
        <title>Complete Genome of a Member of a New Bacterial Lineage in the Microgenomates Group Reveals an Unusual Nucleotide Composition Disparity Between Two Strands of DNA and Limited Metabolic Potential.</title>
        <authorList>
            <person name="Kadnikov V.V."/>
            <person name="Mardanov A.V."/>
            <person name="Beletsky A.V."/>
            <person name="Karnachuk O.V."/>
            <person name="Ravin N.V."/>
        </authorList>
    </citation>
    <scope>NUCLEOTIDE SEQUENCE [LARGE SCALE GENOMIC DNA]</scope>
</reference>
<keyword evidence="1" id="KW-1133">Transmembrane helix</keyword>
<keyword evidence="1" id="KW-0812">Transmembrane</keyword>
<feature type="transmembrane region" description="Helical" evidence="1">
    <location>
        <begin position="422"/>
        <end position="446"/>
    </location>
</feature>
<dbReference type="RefSeq" id="WP_161931848.1">
    <property type="nucleotide sequence ID" value="NZ_CP047901.1"/>
</dbReference>
<feature type="signal peptide" evidence="2">
    <location>
        <begin position="1"/>
        <end position="24"/>
    </location>
</feature>
<feature type="chain" id="PRO_5032938662" evidence="2">
    <location>
        <begin position="25"/>
        <end position="1023"/>
    </location>
</feature>
<feature type="transmembrane region" description="Helical" evidence="1">
    <location>
        <begin position="655"/>
        <end position="682"/>
    </location>
</feature>
<evidence type="ECO:0000313" key="3">
    <source>
        <dbReference type="EMBL" id="QHO63468.1"/>
    </source>
</evidence>